<protein>
    <recommendedName>
        <fullName evidence="1">Xylose isomerase-like TIM barrel domain-containing protein</fullName>
    </recommendedName>
</protein>
<dbReference type="Gene3D" id="3.20.20.150">
    <property type="entry name" value="Divalent-metal-dependent TIM barrel enzymes"/>
    <property type="match status" value="1"/>
</dbReference>
<evidence type="ECO:0000259" key="1">
    <source>
        <dbReference type="Pfam" id="PF01261"/>
    </source>
</evidence>
<dbReference type="AlphaFoldDB" id="X0T756"/>
<organism evidence="2">
    <name type="scientific">marine sediment metagenome</name>
    <dbReference type="NCBI Taxonomy" id="412755"/>
    <lineage>
        <taxon>unclassified sequences</taxon>
        <taxon>metagenomes</taxon>
        <taxon>ecological metagenomes</taxon>
    </lineage>
</organism>
<dbReference type="PANTHER" id="PTHR12110:SF41">
    <property type="entry name" value="INOSOSE DEHYDRATASE"/>
    <property type="match status" value="1"/>
</dbReference>
<sequence length="268" mass="30503">MKLSIVSDELSDDFQSAVEIGYEWGLCNYEIRKVWLNRIPCVPQEGIDIIKKVIKKYQINITALSPGLFKVPLNSEKMKTHRKELLKETFKLASQFNTNRITIFGVKRGPQDKEEDYQQVIEIIGEAANLANREGFTLMLENEPGWWADTGANTAKIVREVDSRVLKINWDPANAFSAGEVPYPSGYGSVKNYLVNIHIKRAFKDTKGKTRYLTTGKGVIDWQGQIQALAKDNYTDYIAIETHLEPKIKESKKCLDILKKIGQGYIQT</sequence>
<dbReference type="InterPro" id="IPR036237">
    <property type="entry name" value="Xyl_isomerase-like_sf"/>
</dbReference>
<dbReference type="EMBL" id="BARS01000106">
    <property type="protein sequence ID" value="GAF71920.1"/>
    <property type="molecule type" value="Genomic_DNA"/>
</dbReference>
<dbReference type="InterPro" id="IPR050312">
    <property type="entry name" value="IolE/XylAMocC-like"/>
</dbReference>
<gene>
    <name evidence="2" type="ORF">S01H1_00311</name>
</gene>
<dbReference type="SUPFAM" id="SSF51658">
    <property type="entry name" value="Xylose isomerase-like"/>
    <property type="match status" value="1"/>
</dbReference>
<dbReference type="PANTHER" id="PTHR12110">
    <property type="entry name" value="HYDROXYPYRUVATE ISOMERASE"/>
    <property type="match status" value="1"/>
</dbReference>
<evidence type="ECO:0000313" key="2">
    <source>
        <dbReference type="EMBL" id="GAF71920.1"/>
    </source>
</evidence>
<feature type="domain" description="Xylose isomerase-like TIM barrel" evidence="1">
    <location>
        <begin position="42"/>
        <end position="255"/>
    </location>
</feature>
<accession>X0T756</accession>
<reference evidence="2" key="1">
    <citation type="journal article" date="2014" name="Front. Microbiol.">
        <title>High frequency of phylogenetically diverse reductive dehalogenase-homologous genes in deep subseafloor sedimentary metagenomes.</title>
        <authorList>
            <person name="Kawai M."/>
            <person name="Futagami T."/>
            <person name="Toyoda A."/>
            <person name="Takaki Y."/>
            <person name="Nishi S."/>
            <person name="Hori S."/>
            <person name="Arai W."/>
            <person name="Tsubouchi T."/>
            <person name="Morono Y."/>
            <person name="Uchiyama I."/>
            <person name="Ito T."/>
            <person name="Fujiyama A."/>
            <person name="Inagaki F."/>
            <person name="Takami H."/>
        </authorList>
    </citation>
    <scope>NUCLEOTIDE SEQUENCE</scope>
    <source>
        <strain evidence="2">Expedition CK06-06</strain>
    </source>
</reference>
<dbReference type="Pfam" id="PF01261">
    <property type="entry name" value="AP_endonuc_2"/>
    <property type="match status" value="1"/>
</dbReference>
<dbReference type="InterPro" id="IPR013022">
    <property type="entry name" value="Xyl_isomerase-like_TIM-brl"/>
</dbReference>
<proteinExistence type="predicted"/>
<comment type="caution">
    <text evidence="2">The sequence shown here is derived from an EMBL/GenBank/DDBJ whole genome shotgun (WGS) entry which is preliminary data.</text>
</comment>
<name>X0T756_9ZZZZ</name>